<feature type="domain" description="Membrane transport protein MMPL" evidence="5">
    <location>
        <begin position="3"/>
        <end position="35"/>
    </location>
</feature>
<gene>
    <name evidence="6" type="ORF">ACFPIH_36765</name>
</gene>
<dbReference type="Proteomes" id="UP001595839">
    <property type="component" value="Unassembled WGS sequence"/>
</dbReference>
<keyword evidence="4" id="KW-0472">Membrane</keyword>
<keyword evidence="2" id="KW-0812">Transmembrane</keyword>
<comment type="subcellular location">
    <subcellularLocation>
        <location evidence="1">Membrane</location>
        <topology evidence="1">Multi-pass membrane protein</topology>
    </subcellularLocation>
</comment>
<accession>A0ABV9B032</accession>
<protein>
    <submittedName>
        <fullName evidence="6">MMPL family transporter</fullName>
    </submittedName>
</protein>
<dbReference type="InterPro" id="IPR004869">
    <property type="entry name" value="MMPL_dom"/>
</dbReference>
<evidence type="ECO:0000259" key="5">
    <source>
        <dbReference type="Pfam" id="PF03176"/>
    </source>
</evidence>
<evidence type="ECO:0000256" key="2">
    <source>
        <dbReference type="ARBA" id="ARBA00022692"/>
    </source>
</evidence>
<dbReference type="RefSeq" id="WP_385878463.1">
    <property type="nucleotide sequence ID" value="NZ_JBHSFK010000030.1"/>
</dbReference>
<proteinExistence type="predicted"/>
<comment type="caution">
    <text evidence="6">The sequence shown here is derived from an EMBL/GenBank/DDBJ whole genome shotgun (WGS) entry which is preliminary data.</text>
</comment>
<sequence length="82" mass="9293">MGILFGLAMDYEVFLVSRMREEYSRGKSPVTAMVDGWWSSSAPSSSSTCRSRRAWVWPWRAASCSTRSWSGRCLMSTSRARS</sequence>
<evidence type="ECO:0000313" key="6">
    <source>
        <dbReference type="EMBL" id="MFC4504990.1"/>
    </source>
</evidence>
<dbReference type="EMBL" id="JBHSFK010000030">
    <property type="protein sequence ID" value="MFC4504990.1"/>
    <property type="molecule type" value="Genomic_DNA"/>
</dbReference>
<name>A0ABV9B032_9ACTN</name>
<evidence type="ECO:0000256" key="1">
    <source>
        <dbReference type="ARBA" id="ARBA00004141"/>
    </source>
</evidence>
<dbReference type="SUPFAM" id="SSF82866">
    <property type="entry name" value="Multidrug efflux transporter AcrB transmembrane domain"/>
    <property type="match status" value="1"/>
</dbReference>
<organism evidence="6 7">
    <name type="scientific">Streptomyces vulcanius</name>
    <dbReference type="NCBI Taxonomy" id="1441876"/>
    <lineage>
        <taxon>Bacteria</taxon>
        <taxon>Bacillati</taxon>
        <taxon>Actinomycetota</taxon>
        <taxon>Actinomycetes</taxon>
        <taxon>Kitasatosporales</taxon>
        <taxon>Streptomycetaceae</taxon>
        <taxon>Streptomyces</taxon>
    </lineage>
</organism>
<evidence type="ECO:0000313" key="7">
    <source>
        <dbReference type="Proteomes" id="UP001595839"/>
    </source>
</evidence>
<reference evidence="7" key="1">
    <citation type="journal article" date="2019" name="Int. J. Syst. Evol. Microbiol.">
        <title>The Global Catalogue of Microorganisms (GCM) 10K type strain sequencing project: providing services to taxonomists for standard genome sequencing and annotation.</title>
        <authorList>
            <consortium name="The Broad Institute Genomics Platform"/>
            <consortium name="The Broad Institute Genome Sequencing Center for Infectious Disease"/>
            <person name="Wu L."/>
            <person name="Ma J."/>
        </authorList>
    </citation>
    <scope>NUCLEOTIDE SEQUENCE [LARGE SCALE GENOMIC DNA]</scope>
    <source>
        <strain evidence="7">CGMCC 4.7177</strain>
    </source>
</reference>
<dbReference type="Gene3D" id="1.20.1640.10">
    <property type="entry name" value="Multidrug efflux transporter AcrB transmembrane domain"/>
    <property type="match status" value="1"/>
</dbReference>
<dbReference type="Pfam" id="PF03176">
    <property type="entry name" value="MMPL"/>
    <property type="match status" value="1"/>
</dbReference>
<evidence type="ECO:0000256" key="4">
    <source>
        <dbReference type="ARBA" id="ARBA00023136"/>
    </source>
</evidence>
<keyword evidence="7" id="KW-1185">Reference proteome</keyword>
<evidence type="ECO:0000256" key="3">
    <source>
        <dbReference type="ARBA" id="ARBA00022989"/>
    </source>
</evidence>
<keyword evidence="3" id="KW-1133">Transmembrane helix</keyword>